<dbReference type="InterPro" id="IPR018303">
    <property type="entry name" value="ATPase_P-typ_P_site"/>
</dbReference>
<evidence type="ECO:0000259" key="19">
    <source>
        <dbReference type="Pfam" id="PF12409"/>
    </source>
</evidence>
<evidence type="ECO:0000256" key="7">
    <source>
        <dbReference type="ARBA" id="ARBA00022753"/>
    </source>
</evidence>
<feature type="transmembrane region" description="Helical" evidence="14">
    <location>
        <begin position="1098"/>
        <end position="1127"/>
    </location>
</feature>
<dbReference type="Gene3D" id="3.40.50.1000">
    <property type="entry name" value="HAD superfamily/HAD-like"/>
    <property type="match status" value="1"/>
</dbReference>
<feature type="transmembrane region" description="Helical" evidence="14">
    <location>
        <begin position="340"/>
        <end position="358"/>
    </location>
</feature>
<evidence type="ECO:0000259" key="18">
    <source>
        <dbReference type="Pfam" id="PF00690"/>
    </source>
</evidence>
<feature type="transmembrane region" description="Helical" evidence="14">
    <location>
        <begin position="512"/>
        <end position="536"/>
    </location>
</feature>
<keyword evidence="8 14" id="KW-0067">ATP-binding</keyword>
<comment type="similarity">
    <text evidence="2 14">Belongs to the cation transport ATPase (P-type) (TC 3.A.3) family. Type V subfamily.</text>
</comment>
<dbReference type="GO" id="GO:0019829">
    <property type="term" value="F:ATPase-coupled monoatomic cation transmembrane transporter activity"/>
    <property type="evidence" value="ECO:0007669"/>
    <property type="project" value="UniProtKB-UniRule"/>
</dbReference>
<keyword evidence="4 14" id="KW-0812">Transmembrane</keyword>
<comment type="catalytic activity">
    <reaction evidence="13 14">
        <text>ATP + H2O = ADP + phosphate + H(+)</text>
        <dbReference type="Rhea" id="RHEA:13065"/>
        <dbReference type="ChEBI" id="CHEBI:15377"/>
        <dbReference type="ChEBI" id="CHEBI:15378"/>
        <dbReference type="ChEBI" id="CHEBI:30616"/>
        <dbReference type="ChEBI" id="CHEBI:43474"/>
        <dbReference type="ChEBI" id="CHEBI:456216"/>
    </reaction>
</comment>
<dbReference type="PROSITE" id="PS00154">
    <property type="entry name" value="ATPASE_E1_E2"/>
    <property type="match status" value="1"/>
</dbReference>
<dbReference type="NCBIfam" id="TIGR01494">
    <property type="entry name" value="ATPase_P-type"/>
    <property type="match status" value="2"/>
</dbReference>
<feature type="domain" description="P5B-type ATPase N-terminal" evidence="19">
    <location>
        <begin position="146"/>
        <end position="255"/>
    </location>
</feature>
<feature type="domain" description="Cation-transporting P-type ATPase N-terminal" evidence="18">
    <location>
        <begin position="281"/>
        <end position="333"/>
    </location>
</feature>
<dbReference type="GO" id="GO:0046872">
    <property type="term" value="F:metal ion binding"/>
    <property type="evidence" value="ECO:0007669"/>
    <property type="project" value="UniProtKB-UniRule"/>
</dbReference>
<dbReference type="PANTHER" id="PTHR45630:SF8">
    <property type="entry name" value="CATION-TRANSPORTING ATPASE"/>
    <property type="match status" value="1"/>
</dbReference>
<evidence type="ECO:0000256" key="14">
    <source>
        <dbReference type="RuleBase" id="RU362082"/>
    </source>
</evidence>
<gene>
    <name evidence="20" type="ORF">QR680_015410</name>
</gene>
<evidence type="ECO:0000256" key="12">
    <source>
        <dbReference type="ARBA" id="ARBA00023136"/>
    </source>
</evidence>
<feature type="transmembrane region" description="Helical" evidence="14">
    <location>
        <begin position="1035"/>
        <end position="1055"/>
    </location>
</feature>
<dbReference type="InterPro" id="IPR047819">
    <property type="entry name" value="P5A-ATPase_N"/>
</dbReference>
<feature type="transmembrane region" description="Helical" evidence="14">
    <location>
        <begin position="1181"/>
        <end position="1202"/>
    </location>
</feature>
<dbReference type="Pfam" id="PF13246">
    <property type="entry name" value="Cation_ATPase"/>
    <property type="match status" value="1"/>
</dbReference>
<dbReference type="EC" id="7.2.2.-" evidence="14"/>
<evidence type="ECO:0000259" key="17">
    <source>
        <dbReference type="Pfam" id="PF00122"/>
    </source>
</evidence>
<dbReference type="SUPFAM" id="SSF81660">
    <property type="entry name" value="Metal cation-transporting ATPase, ATP-binding domain N"/>
    <property type="match status" value="1"/>
</dbReference>
<feature type="coiled-coil region" evidence="15">
    <location>
        <begin position="1645"/>
        <end position="1672"/>
    </location>
</feature>
<dbReference type="Pfam" id="PF00690">
    <property type="entry name" value="Cation_ATPase_N"/>
    <property type="match status" value="1"/>
</dbReference>
<dbReference type="SFLD" id="SFLDF00027">
    <property type="entry name" value="p-type_atpase"/>
    <property type="match status" value="1"/>
</dbReference>
<evidence type="ECO:0000256" key="10">
    <source>
        <dbReference type="ARBA" id="ARBA00022967"/>
    </source>
</evidence>
<keyword evidence="9 14" id="KW-0460">Magnesium</keyword>
<dbReference type="SFLD" id="SFLDS00003">
    <property type="entry name" value="Haloacid_Dehalogenase"/>
    <property type="match status" value="1"/>
</dbReference>
<dbReference type="PROSITE" id="PS01229">
    <property type="entry name" value="COF_2"/>
    <property type="match status" value="1"/>
</dbReference>
<proteinExistence type="inferred from homology"/>
<evidence type="ECO:0000256" key="1">
    <source>
        <dbReference type="ARBA" id="ARBA00004107"/>
    </source>
</evidence>
<feature type="transmembrane region" description="Helical" evidence="14">
    <location>
        <begin position="310"/>
        <end position="334"/>
    </location>
</feature>
<evidence type="ECO:0000256" key="6">
    <source>
        <dbReference type="ARBA" id="ARBA00022741"/>
    </source>
</evidence>
<dbReference type="Pfam" id="PF12409">
    <property type="entry name" value="P5-ATPase"/>
    <property type="match status" value="1"/>
</dbReference>
<feature type="region of interest" description="Disordered" evidence="16">
    <location>
        <begin position="1346"/>
        <end position="1609"/>
    </location>
</feature>
<keyword evidence="5 14" id="KW-0479">Metal-binding</keyword>
<evidence type="ECO:0000256" key="16">
    <source>
        <dbReference type="SAM" id="MobiDB-lite"/>
    </source>
</evidence>
<evidence type="ECO:0000313" key="20">
    <source>
        <dbReference type="EMBL" id="KAK0400705.1"/>
    </source>
</evidence>
<organism evidence="20 21">
    <name type="scientific">Steinernema hermaphroditum</name>
    <dbReference type="NCBI Taxonomy" id="289476"/>
    <lineage>
        <taxon>Eukaryota</taxon>
        <taxon>Metazoa</taxon>
        <taxon>Ecdysozoa</taxon>
        <taxon>Nematoda</taxon>
        <taxon>Chromadorea</taxon>
        <taxon>Rhabditida</taxon>
        <taxon>Tylenchina</taxon>
        <taxon>Panagrolaimomorpha</taxon>
        <taxon>Strongyloidoidea</taxon>
        <taxon>Steinernematidae</taxon>
        <taxon>Steinernema</taxon>
    </lineage>
</organism>
<feature type="compositionally biased region" description="Acidic residues" evidence="16">
    <location>
        <begin position="1437"/>
        <end position="1449"/>
    </location>
</feature>
<dbReference type="InterPro" id="IPR047821">
    <property type="entry name" value="P5B-type_ATPase"/>
</dbReference>
<dbReference type="FunFam" id="1.20.1110.10:FF:000023">
    <property type="entry name" value="Cation-transporting ATPase"/>
    <property type="match status" value="1"/>
</dbReference>
<comment type="subcellular location">
    <subcellularLocation>
        <location evidence="1">Late endosome membrane</location>
        <topology evidence="1">Multi-pass membrane protein</topology>
    </subcellularLocation>
    <subcellularLocation>
        <location evidence="14">Membrane</location>
        <topology evidence="14">Multi-pass membrane protein</topology>
    </subcellularLocation>
</comment>
<feature type="transmembrane region" description="Helical" evidence="14">
    <location>
        <begin position="1067"/>
        <end position="1086"/>
    </location>
</feature>
<feature type="transmembrane region" description="Helical" evidence="14">
    <location>
        <begin position="1222"/>
        <end position="1248"/>
    </location>
</feature>
<dbReference type="Gene3D" id="2.70.150.10">
    <property type="entry name" value="Calcium-transporting ATPase, cytoplasmic transduction domain A"/>
    <property type="match status" value="1"/>
</dbReference>
<dbReference type="GO" id="GO:0016887">
    <property type="term" value="F:ATP hydrolysis activity"/>
    <property type="evidence" value="ECO:0007669"/>
    <property type="project" value="InterPro"/>
</dbReference>
<dbReference type="SUPFAM" id="SSF81665">
    <property type="entry name" value="Calcium ATPase, transmembrane domain M"/>
    <property type="match status" value="1"/>
</dbReference>
<feature type="transmembrane region" description="Helical" evidence="14">
    <location>
        <begin position="1147"/>
        <end position="1169"/>
    </location>
</feature>
<dbReference type="PANTHER" id="PTHR45630">
    <property type="entry name" value="CATION-TRANSPORTING ATPASE-RELATED"/>
    <property type="match status" value="1"/>
</dbReference>
<dbReference type="InterPro" id="IPR004014">
    <property type="entry name" value="ATPase_P-typ_cation-transptr_N"/>
</dbReference>
<dbReference type="SFLD" id="SFLDG00002">
    <property type="entry name" value="C1.7:_P-type_atpase_like"/>
    <property type="match status" value="1"/>
</dbReference>
<dbReference type="InterPro" id="IPR059000">
    <property type="entry name" value="ATPase_P-type_domA"/>
</dbReference>
<protein>
    <recommendedName>
        <fullName evidence="14">Cation-transporting ATPase</fullName>
        <ecNumber evidence="14">7.2.2.-</ecNumber>
    </recommendedName>
</protein>
<evidence type="ECO:0000256" key="11">
    <source>
        <dbReference type="ARBA" id="ARBA00022989"/>
    </source>
</evidence>
<reference evidence="20" key="1">
    <citation type="submission" date="2023-06" db="EMBL/GenBank/DDBJ databases">
        <title>Genomic analysis of the entomopathogenic nematode Steinernema hermaphroditum.</title>
        <authorList>
            <person name="Schwarz E.M."/>
            <person name="Heppert J.K."/>
            <person name="Baniya A."/>
            <person name="Schwartz H.T."/>
            <person name="Tan C.-H."/>
            <person name="Antoshechkin I."/>
            <person name="Sternberg P.W."/>
            <person name="Goodrich-Blair H."/>
            <person name="Dillman A.R."/>
        </authorList>
    </citation>
    <scope>NUCLEOTIDE SEQUENCE</scope>
    <source>
        <strain evidence="20">PS9179</strain>
        <tissue evidence="20">Whole animal</tissue>
    </source>
</reference>
<sequence>MYVLSQQIVRSVVTQPFKTALSSIVPCDRSSISTIPRGRTLSIRFRVPGFLFQLADGYPISTRGTMVMISTAYLCLCRPPFFVLNPSVHRTPNNLPESTMFQTGEEASPLLSSSDSSASVGYGGMTAVPLSGAAGGHHHAVLTTGDETLELWGYRTNRIKNTLTWIVTVLTVGLIRLVFDWWNTVEVWCTSDECSLEEADHVLIKDDHQNIIFRPVRFHYPDKTPTLVIPTGKGEHMDADKLRYFTYRKLTFIWHPVEKSFTTIGVMENDLPISWFHDCVEPESGLSDADVNQRLITYGLNSIEVKLKPIYVLLFKEVISPFYIFQIFSVAIWFSDNYQYYAAVIVAMSVLSIILEVHQTRKQQKKLRSMVHSVDVVEVLRNGGQVQKISSDQLVPGDVLLIPPNGCILQCDCVLMNGTVIVNESMLTGESVPVTKVALPEVDESEQMPIFSLKEHSKHVLFCGTNVLQTRYYRGNHVQAVVLRTAFSTLKGQLVRSIMYPKPVDFRFTKDLFKFIGFLFCIAACGFAYTITIMIMRGSAVKKIIVRSLDIITIVVPPALPAAMSIGILNAQIRLRRKQIFCISPSTINTCGAINTVCFDKTGTLTEDGLDFYCMVAVNPPNASKETPSFGEEIEDFQADELPSDGEMVRAVATCHSLTRIGGELCGDPLDLILFRKTGWSLDETVSDQQVDETARFDMLQPTVVKSPSSHYGTESEMELAIIRQFTFSSSLQRMTVIAHNPRETGRQMYLYCKGAPEMVASLCRPETVPENYFSVVNEYAQHGYRLIAVACRSLTVTYAKAQKIPRDQIECDLQMLGVIVMENRVKKQTVPVINQLNRAHIRTVMVTGDNLLTAMSVARECGIIRPNKRAFLLESDHNAKTHDGRTKLVLKQSVSSSDEIVEYDENSTTADMELGHLVDSSYHLAISGPTFRILCDEYPELLDRLVCVCDVYARMSPDQKQMLVNNLQDVGYTVAMCGDGANDCAALKAAHAGISLSEAEASIAAPFTSKIPDIRCVPMVIREGRAALVTSFGVFKYMAGYSLTQFITIMQLYWLNTNLTDFQFLYIDLGLITLVALTFGYTPACEKLSKIAPPTRLLSVASMASVLGQLGIVAFFQIFTFVYTSMQPWFIPYAMPLSDDEEDRRSMQGTAIFCVSTFQYITLAIIYSKGFPYRKPIFSNLPMCASLVALTAVSVWVTIYPPGFLISWLEFDPIPYLEDRLFFFVIALLSGLMSYLYETFVIDHLILGVGERWKKRHYISTGSSQSSKYERILVSIGNEPSWIRSIAENIGLPRNGHCEPYKDGMVVSETAAETPQSALDALLFPMTKKVSTGVVDPSVVIKKPAPANRSHLQKSKKTVQSQSAPSTPAVPNELQRKLDALKKPLKDETDDEDHPVAKEPVSTSRGRRSCKDAPKAWASLMKGPAKPKRNRVESTDHDDENEDDDESDAAPPPPKIYSRPQVARRGGHHSLPLSVSNANRLAEVPATPKGDVQDHEDEDDHMNVPDVHEDEFKMQGSPSKVGKGRGRAAGGTRGGRHGNPTPRVSVQGAKSPAKPRIKSPLKSPTRQAAPQTSSKTLVAQETKEDGPQTSSSNKRSAKSTNELPDKTVDEFNKIIATLQAEVQRVTEHRQSSIEHLEQSYTNLLQLKDQRITDLEKELQAVQDRLQNTISNQVDRLNGGSTEN</sequence>
<accession>A0AA39H7J5</accession>
<dbReference type="Pfam" id="PF00122">
    <property type="entry name" value="E1-E2_ATPase"/>
    <property type="match status" value="1"/>
</dbReference>
<dbReference type="Gene3D" id="3.40.1110.10">
    <property type="entry name" value="Calcium-transporting ATPase, cytoplasmic domain N"/>
    <property type="match status" value="1"/>
</dbReference>
<dbReference type="InterPro" id="IPR036412">
    <property type="entry name" value="HAD-like_sf"/>
</dbReference>
<dbReference type="InterPro" id="IPR044492">
    <property type="entry name" value="P_typ_ATPase_HD_dom"/>
</dbReference>
<dbReference type="InterPro" id="IPR001757">
    <property type="entry name" value="P_typ_ATPase"/>
</dbReference>
<evidence type="ECO:0000256" key="8">
    <source>
        <dbReference type="ARBA" id="ARBA00022840"/>
    </source>
</evidence>
<dbReference type="InterPro" id="IPR006544">
    <property type="entry name" value="P-type_TPase_V"/>
</dbReference>
<dbReference type="EMBL" id="JAUCMV010000004">
    <property type="protein sequence ID" value="KAK0400705.1"/>
    <property type="molecule type" value="Genomic_DNA"/>
</dbReference>
<evidence type="ECO:0000256" key="3">
    <source>
        <dbReference type="ARBA" id="ARBA00022553"/>
    </source>
</evidence>
<feature type="compositionally biased region" description="Polar residues" evidence="16">
    <location>
        <begin position="1588"/>
        <end position="1603"/>
    </location>
</feature>
<dbReference type="InterPro" id="IPR023214">
    <property type="entry name" value="HAD_sf"/>
</dbReference>
<evidence type="ECO:0000256" key="9">
    <source>
        <dbReference type="ARBA" id="ARBA00022842"/>
    </source>
</evidence>
<feature type="compositionally biased region" description="Polar residues" evidence="16">
    <location>
        <begin position="1563"/>
        <end position="1580"/>
    </location>
</feature>
<keyword evidence="7" id="KW-0967">Endosome</keyword>
<keyword evidence="3" id="KW-0597">Phosphoprotein</keyword>
<feature type="compositionally biased region" description="Basic and acidic residues" evidence="16">
    <location>
        <begin position="1375"/>
        <end position="1388"/>
    </location>
</feature>
<dbReference type="GO" id="GO:0031902">
    <property type="term" value="C:late endosome membrane"/>
    <property type="evidence" value="ECO:0007669"/>
    <property type="project" value="UniProtKB-SubCell"/>
</dbReference>
<keyword evidence="12 14" id="KW-0472">Membrane</keyword>
<keyword evidence="6 14" id="KW-0547">Nucleotide-binding</keyword>
<dbReference type="CDD" id="cd07542">
    <property type="entry name" value="P-type_ATPase_cation"/>
    <property type="match status" value="1"/>
</dbReference>
<comment type="caution">
    <text evidence="20">The sequence shown here is derived from an EMBL/GenBank/DDBJ whole genome shotgun (WGS) entry which is preliminary data.</text>
</comment>
<dbReference type="Gene3D" id="1.20.1110.10">
    <property type="entry name" value="Calcium-transporting ATPase, transmembrane domain"/>
    <property type="match status" value="2"/>
</dbReference>
<evidence type="ECO:0000256" key="15">
    <source>
        <dbReference type="SAM" id="Coils"/>
    </source>
</evidence>
<dbReference type="InterPro" id="IPR008250">
    <property type="entry name" value="ATPase_P-typ_transduc_dom_A_sf"/>
</dbReference>
<dbReference type="Proteomes" id="UP001175271">
    <property type="component" value="Unassembled WGS sequence"/>
</dbReference>
<feature type="transmembrane region" description="Helical" evidence="14">
    <location>
        <begin position="548"/>
        <end position="569"/>
    </location>
</feature>
<feature type="compositionally biased region" description="Basic and acidic residues" evidence="16">
    <location>
        <begin position="1502"/>
        <end position="1514"/>
    </location>
</feature>
<evidence type="ECO:0000256" key="4">
    <source>
        <dbReference type="ARBA" id="ARBA00022692"/>
    </source>
</evidence>
<evidence type="ECO:0000256" key="13">
    <source>
        <dbReference type="ARBA" id="ARBA00049360"/>
    </source>
</evidence>
<keyword evidence="10 14" id="KW-1278">Translocase</keyword>
<dbReference type="InterPro" id="IPR023298">
    <property type="entry name" value="ATPase_P-typ_TM_dom_sf"/>
</dbReference>
<feature type="domain" description="P-type ATPase A" evidence="17">
    <location>
        <begin position="376"/>
        <end position="498"/>
    </location>
</feature>
<dbReference type="NCBIfam" id="TIGR01657">
    <property type="entry name" value="P-ATPase-V"/>
    <property type="match status" value="1"/>
</dbReference>
<evidence type="ECO:0000256" key="2">
    <source>
        <dbReference type="ARBA" id="ARBA00006000"/>
    </source>
</evidence>
<dbReference type="FunFam" id="3.40.50.1000:FF:000068">
    <property type="entry name" value="Cation-transporting ATPase"/>
    <property type="match status" value="1"/>
</dbReference>
<dbReference type="PRINTS" id="PR00119">
    <property type="entry name" value="CATATPASE"/>
</dbReference>
<dbReference type="SUPFAM" id="SSF56784">
    <property type="entry name" value="HAD-like"/>
    <property type="match status" value="1"/>
</dbReference>
<evidence type="ECO:0000256" key="5">
    <source>
        <dbReference type="ARBA" id="ARBA00022723"/>
    </source>
</evidence>
<dbReference type="GO" id="GO:0015203">
    <property type="term" value="F:polyamine transmembrane transporter activity"/>
    <property type="evidence" value="ECO:0007669"/>
    <property type="project" value="TreeGrafter"/>
</dbReference>
<dbReference type="InterPro" id="IPR023299">
    <property type="entry name" value="ATPase_P-typ_cyto_dom_N"/>
</dbReference>
<dbReference type="FunFam" id="3.40.1110.10:FF:000026">
    <property type="entry name" value="Cation-transporting ATPase"/>
    <property type="match status" value="1"/>
</dbReference>
<dbReference type="SUPFAM" id="SSF81653">
    <property type="entry name" value="Calcium ATPase, transduction domain A"/>
    <property type="match status" value="1"/>
</dbReference>
<keyword evidence="15" id="KW-0175">Coiled coil</keyword>
<dbReference type="GO" id="GO:0006874">
    <property type="term" value="P:intracellular calcium ion homeostasis"/>
    <property type="evidence" value="ECO:0007669"/>
    <property type="project" value="TreeGrafter"/>
</dbReference>
<dbReference type="GO" id="GO:0015662">
    <property type="term" value="F:P-type ion transporter activity"/>
    <property type="evidence" value="ECO:0007669"/>
    <property type="project" value="InterPro"/>
</dbReference>
<name>A0AA39H7J5_9BILA</name>
<keyword evidence="21" id="KW-1185">Reference proteome</keyword>
<dbReference type="GO" id="GO:0005524">
    <property type="term" value="F:ATP binding"/>
    <property type="evidence" value="ECO:0007669"/>
    <property type="project" value="UniProtKB-UniRule"/>
</dbReference>
<evidence type="ECO:0000313" key="21">
    <source>
        <dbReference type="Proteomes" id="UP001175271"/>
    </source>
</evidence>
<keyword evidence="11 14" id="KW-1133">Transmembrane helix</keyword>